<proteinExistence type="predicted"/>
<name>A5C0Y6_VITVI</name>
<evidence type="ECO:0000313" key="3">
    <source>
        <dbReference type="EMBL" id="CAN77466.1"/>
    </source>
</evidence>
<dbReference type="CDD" id="cd09272">
    <property type="entry name" value="RNase_HI_RT_Ty1"/>
    <property type="match status" value="1"/>
</dbReference>
<reference evidence="3" key="1">
    <citation type="journal article" date="2007" name="PLoS ONE">
        <title>The first genome sequence of an elite grapevine cultivar (Pinot noir Vitis vinifera L.): coping with a highly heterozygous genome.</title>
        <authorList>
            <person name="Velasco R."/>
            <person name="Zharkikh A."/>
            <person name="Troggio M."/>
            <person name="Cartwright D.A."/>
            <person name="Cestaro A."/>
            <person name="Pruss D."/>
            <person name="Pindo M."/>
            <person name="FitzGerald L.M."/>
            <person name="Vezzulli S."/>
            <person name="Reid J."/>
            <person name="Malacarne G."/>
            <person name="Iliev D."/>
            <person name="Coppola G."/>
            <person name="Wardell B."/>
            <person name="Micheletti D."/>
            <person name="Macalma T."/>
            <person name="Facci M."/>
            <person name="Mitchell J.T."/>
            <person name="Perazzolli M."/>
            <person name="Eldredge G."/>
            <person name="Gatto P."/>
            <person name="Oyzerski R."/>
            <person name="Moretto M."/>
            <person name="Gutin N."/>
            <person name="Stefanini M."/>
            <person name="Chen Y."/>
            <person name="Segala C."/>
            <person name="Davenport C."/>
            <person name="Dematte L."/>
            <person name="Mraz A."/>
            <person name="Battilana J."/>
            <person name="Stormo K."/>
            <person name="Costa F."/>
            <person name="Tao Q."/>
            <person name="Si-Ammour A."/>
            <person name="Harkins T."/>
            <person name="Lackey A."/>
            <person name="Perbost C."/>
            <person name="Taillon B."/>
            <person name="Stella A."/>
            <person name="Solovyev V."/>
            <person name="Fawcett J.A."/>
            <person name="Sterck L."/>
            <person name="Vandepoele K."/>
            <person name="Grando S.M."/>
            <person name="Toppo S."/>
            <person name="Moser C."/>
            <person name="Lanchbury J."/>
            <person name="Bogden R."/>
            <person name="Skolnick M."/>
            <person name="Sgaramella V."/>
            <person name="Bhatnagar S.K."/>
            <person name="Fontana P."/>
            <person name="Gutin A."/>
            <person name="Van de Peer Y."/>
            <person name="Salamini F."/>
            <person name="Viola R."/>
        </authorList>
    </citation>
    <scope>NUCLEOTIDE SEQUENCE</scope>
</reference>
<feature type="compositionally biased region" description="Basic and acidic residues" evidence="1">
    <location>
        <begin position="1"/>
        <end position="37"/>
    </location>
</feature>
<dbReference type="PANTHER" id="PTHR11439:SF467">
    <property type="entry name" value="INTEGRASE CATALYTIC DOMAIN-CONTAINING PROTEIN"/>
    <property type="match status" value="1"/>
</dbReference>
<dbReference type="Pfam" id="PF07727">
    <property type="entry name" value="RVT_2"/>
    <property type="match status" value="1"/>
</dbReference>
<organism evidence="3">
    <name type="scientific">Vitis vinifera</name>
    <name type="common">Grape</name>
    <dbReference type="NCBI Taxonomy" id="29760"/>
    <lineage>
        <taxon>Eukaryota</taxon>
        <taxon>Viridiplantae</taxon>
        <taxon>Streptophyta</taxon>
        <taxon>Embryophyta</taxon>
        <taxon>Tracheophyta</taxon>
        <taxon>Spermatophyta</taxon>
        <taxon>Magnoliopsida</taxon>
        <taxon>eudicotyledons</taxon>
        <taxon>Gunneridae</taxon>
        <taxon>Pentapetalae</taxon>
        <taxon>rosids</taxon>
        <taxon>Vitales</taxon>
        <taxon>Vitaceae</taxon>
        <taxon>Viteae</taxon>
        <taxon>Vitis</taxon>
    </lineage>
</organism>
<dbReference type="InterPro" id="IPR043502">
    <property type="entry name" value="DNA/RNA_pol_sf"/>
</dbReference>
<dbReference type="InterPro" id="IPR013103">
    <property type="entry name" value="RVT_2"/>
</dbReference>
<sequence>MTHVGEHGTRSREVEPHEVPPEIEHVELKNEEFGKEEAENEEPENTEYSQSPHSSVPEDPSPPENVPEVSTPTAHLHANILYSFTGYVFLFRHNRGKPPNRYNPDEEERKSKYPIANYVSTQGLSKPLKTFTQTLSSCHIPSSVEEALSDPEWAQAMQKKKKKKLEALKKNNTWKLVPLPKGKKLVGCKWVFSIKYKADRSIDRYKARLVEKGFTLTHGIDYSETLSPVAKLNTVRVLLSLAANLDWPLHQLDVKNVFLHETLTMRALYGLKQSPRAWFSRFSSTMRKYGYHQNLLTEMGLLECKPVDTLIVQNHRLGEYSDQAPTDKARYQRLVGKLIYLSHTRLDIAYAVSVNAHLNIEWYTDADRARNILDIKSTSVYFTFVRGNLVTWRSKKQKVVALSNAEAEFRGMVKGLCELLWLRSLLIESDDDDYSSSANDHPLITAMIINVDLRHYGNCEFRWRCSNDSGGLQRHRSLVTVMINSNGSRLRQQRRSSIAGDKVGFSKNANKSFSVNDDVLFFRNAKEIDSLFQ</sequence>
<accession>A5C0Y6</accession>
<evidence type="ECO:0000256" key="1">
    <source>
        <dbReference type="SAM" id="MobiDB-lite"/>
    </source>
</evidence>
<protein>
    <recommendedName>
        <fullName evidence="2">Reverse transcriptase Ty1/copia-type domain-containing protein</fullName>
    </recommendedName>
</protein>
<feature type="domain" description="Reverse transcriptase Ty1/copia-type" evidence="2">
    <location>
        <begin position="171"/>
        <end position="264"/>
    </location>
</feature>
<dbReference type="EMBL" id="AM478291">
    <property type="protein sequence ID" value="CAN77466.1"/>
    <property type="molecule type" value="Genomic_DNA"/>
</dbReference>
<dbReference type="SUPFAM" id="SSF56672">
    <property type="entry name" value="DNA/RNA polymerases"/>
    <property type="match status" value="1"/>
</dbReference>
<dbReference type="PANTHER" id="PTHR11439">
    <property type="entry name" value="GAG-POL-RELATED RETROTRANSPOSON"/>
    <property type="match status" value="1"/>
</dbReference>
<evidence type="ECO:0000259" key="2">
    <source>
        <dbReference type="Pfam" id="PF07727"/>
    </source>
</evidence>
<gene>
    <name evidence="3" type="ORF">VITISV_006780</name>
</gene>
<dbReference type="AlphaFoldDB" id="A5C0Y6"/>
<feature type="region of interest" description="Disordered" evidence="1">
    <location>
        <begin position="1"/>
        <end position="71"/>
    </location>
</feature>